<keyword evidence="2" id="KW-0001">2Fe-2S</keyword>
<evidence type="ECO:0000256" key="4">
    <source>
        <dbReference type="ARBA" id="ARBA00022982"/>
    </source>
</evidence>
<dbReference type="PANTHER" id="PTHR37424">
    <property type="entry name" value="BACTERIOFERRITIN-ASSOCIATED FERREDOXIN"/>
    <property type="match status" value="1"/>
</dbReference>
<proteinExistence type="inferred from homology"/>
<dbReference type="Pfam" id="PF04324">
    <property type="entry name" value="Fer2_BFD"/>
    <property type="match status" value="1"/>
</dbReference>
<reference evidence="11" key="1">
    <citation type="submission" date="2016-10" db="EMBL/GenBank/DDBJ databases">
        <authorList>
            <person name="Varghese N."/>
            <person name="Submissions S."/>
        </authorList>
    </citation>
    <scope>NUCLEOTIDE SEQUENCE [LARGE SCALE GENOMIC DNA]</scope>
    <source>
        <strain evidence="11">DSM 44498</strain>
    </source>
</reference>
<evidence type="ECO:0000256" key="3">
    <source>
        <dbReference type="ARBA" id="ARBA00022723"/>
    </source>
</evidence>
<dbReference type="InterPro" id="IPR007419">
    <property type="entry name" value="BFD-like_2Fe2S-bd_dom"/>
</dbReference>
<evidence type="ECO:0000256" key="5">
    <source>
        <dbReference type="ARBA" id="ARBA00023004"/>
    </source>
</evidence>
<gene>
    <name evidence="10" type="ORF">SAMN04490239_5068</name>
</gene>
<evidence type="ECO:0000313" key="11">
    <source>
        <dbReference type="Proteomes" id="UP000183561"/>
    </source>
</evidence>
<dbReference type="RefSeq" id="WP_012691106.1">
    <property type="nucleotide sequence ID" value="NZ_CP070609.1"/>
</dbReference>
<evidence type="ECO:0000256" key="8">
    <source>
        <dbReference type="ARBA" id="ARBA00046332"/>
    </source>
</evidence>
<dbReference type="Gene3D" id="1.10.10.1100">
    <property type="entry name" value="BFD-like [2Fe-2S]-binding domain"/>
    <property type="match status" value="1"/>
</dbReference>
<dbReference type="GO" id="GO:0051537">
    <property type="term" value="F:2 iron, 2 sulfur cluster binding"/>
    <property type="evidence" value="ECO:0007669"/>
    <property type="project" value="UniProtKB-KW"/>
</dbReference>
<evidence type="ECO:0000256" key="7">
    <source>
        <dbReference type="ARBA" id="ARBA00039386"/>
    </source>
</evidence>
<keyword evidence="4" id="KW-0249">Electron transport</keyword>
<evidence type="ECO:0000256" key="6">
    <source>
        <dbReference type="ARBA" id="ARBA00023014"/>
    </source>
</evidence>
<dbReference type="InterPro" id="IPR052371">
    <property type="entry name" value="BFD-associated_ferredoxin"/>
</dbReference>
<dbReference type="AlphaFoldDB" id="A0A1H4UKC9"/>
<dbReference type="OrthoDB" id="9815350at2"/>
<comment type="similarity">
    <text evidence="8">Belongs to the Bfd family.</text>
</comment>
<accession>A0A1H4UKC9</accession>
<evidence type="ECO:0000259" key="9">
    <source>
        <dbReference type="Pfam" id="PF04324"/>
    </source>
</evidence>
<evidence type="ECO:0000256" key="2">
    <source>
        <dbReference type="ARBA" id="ARBA00022714"/>
    </source>
</evidence>
<feature type="domain" description="BFD-like [2Fe-2S]-binding" evidence="9">
    <location>
        <begin position="3"/>
        <end position="51"/>
    </location>
</feature>
<sequence length="60" mass="6171">MFVCICKAVTEDEVHEHCAAGADSADAIGERCGAGWGCGTCVDRLKEILGERTVVGSTAA</sequence>
<dbReference type="PANTHER" id="PTHR37424:SF1">
    <property type="entry name" value="BACTERIOFERRITIN-ASSOCIATED FERREDOXIN"/>
    <property type="match status" value="1"/>
</dbReference>
<dbReference type="Proteomes" id="UP000183561">
    <property type="component" value="Unassembled WGS sequence"/>
</dbReference>
<name>A0A1H4UKC9_9NOCA</name>
<protein>
    <recommendedName>
        <fullName evidence="7">Bacterioferritin-associated ferredoxin</fullName>
    </recommendedName>
</protein>
<evidence type="ECO:0000256" key="1">
    <source>
        <dbReference type="ARBA" id="ARBA00022448"/>
    </source>
</evidence>
<keyword evidence="5" id="KW-0408">Iron</keyword>
<keyword evidence="1" id="KW-0813">Transport</keyword>
<keyword evidence="11" id="KW-1185">Reference proteome</keyword>
<evidence type="ECO:0000313" key="10">
    <source>
        <dbReference type="EMBL" id="SEC69113.1"/>
    </source>
</evidence>
<dbReference type="EMBL" id="FNSV01000005">
    <property type="protein sequence ID" value="SEC69113.1"/>
    <property type="molecule type" value="Genomic_DNA"/>
</dbReference>
<dbReference type="InterPro" id="IPR041854">
    <property type="entry name" value="BFD-like_2Fe2S-bd_dom_sf"/>
</dbReference>
<keyword evidence="3" id="KW-0479">Metal-binding</keyword>
<keyword evidence="6" id="KW-0411">Iron-sulfur</keyword>
<organism evidence="10 11">
    <name type="scientific">Rhodococcus koreensis</name>
    <dbReference type="NCBI Taxonomy" id="99653"/>
    <lineage>
        <taxon>Bacteria</taxon>
        <taxon>Bacillati</taxon>
        <taxon>Actinomycetota</taxon>
        <taxon>Actinomycetes</taxon>
        <taxon>Mycobacteriales</taxon>
        <taxon>Nocardiaceae</taxon>
        <taxon>Rhodococcus</taxon>
    </lineage>
</organism>
<dbReference type="GO" id="GO:0046872">
    <property type="term" value="F:metal ion binding"/>
    <property type="evidence" value="ECO:0007669"/>
    <property type="project" value="UniProtKB-KW"/>
</dbReference>